<evidence type="ECO:0000256" key="7">
    <source>
        <dbReference type="ARBA" id="ARBA00022842"/>
    </source>
</evidence>
<dbReference type="Gene3D" id="1.10.3090.10">
    <property type="entry name" value="cca-adding enzyme, domain 2"/>
    <property type="match status" value="1"/>
</dbReference>
<protein>
    <submittedName>
        <fullName evidence="13">tRNA nucleotidyltransferase (CCA-adding enzyme)</fullName>
    </submittedName>
</protein>
<evidence type="ECO:0000313" key="14">
    <source>
        <dbReference type="Proteomes" id="UP000242520"/>
    </source>
</evidence>
<dbReference type="SUPFAM" id="SSF81891">
    <property type="entry name" value="Poly A polymerase C-terminal region-like"/>
    <property type="match status" value="1"/>
</dbReference>
<dbReference type="InterPro" id="IPR032828">
    <property type="entry name" value="PolyA_RNA-bd"/>
</dbReference>
<dbReference type="Gene3D" id="1.10.246.80">
    <property type="match status" value="1"/>
</dbReference>
<evidence type="ECO:0000256" key="6">
    <source>
        <dbReference type="ARBA" id="ARBA00022741"/>
    </source>
</evidence>
<dbReference type="InterPro" id="IPR002646">
    <property type="entry name" value="PolA_pol_head_dom"/>
</dbReference>
<dbReference type="EMBL" id="FQXH01000005">
    <property type="protein sequence ID" value="SHG94492.1"/>
    <property type="molecule type" value="Genomic_DNA"/>
</dbReference>
<dbReference type="GO" id="GO:0046872">
    <property type="term" value="F:metal ion binding"/>
    <property type="evidence" value="ECO:0007669"/>
    <property type="project" value="UniProtKB-KW"/>
</dbReference>
<feature type="domain" description="Poly A polymerase head" evidence="10">
    <location>
        <begin position="24"/>
        <end position="145"/>
    </location>
</feature>
<dbReference type="GO" id="GO:0008033">
    <property type="term" value="P:tRNA processing"/>
    <property type="evidence" value="ECO:0007669"/>
    <property type="project" value="UniProtKB-KW"/>
</dbReference>
<comment type="similarity">
    <text evidence="9">Belongs to the tRNA nucleotidyltransferase/poly(A) polymerase family.</text>
</comment>
<dbReference type="Pfam" id="PF13735">
    <property type="entry name" value="tRNA_NucTran2_2"/>
    <property type="match status" value="1"/>
</dbReference>
<gene>
    <name evidence="13" type="ORF">SAMN02744040_00287</name>
</gene>
<dbReference type="PANTHER" id="PTHR46173">
    <property type="entry name" value="CCA TRNA NUCLEOTIDYLTRANSFERASE 1, MITOCHONDRIAL"/>
    <property type="match status" value="1"/>
</dbReference>
<keyword evidence="5" id="KW-0479">Metal-binding</keyword>
<sequence>MKIQMPNEVKFILSILNSNNYEGYIVGGCVRDSLLKREPKDWDIATNAKPEEIINLFKKNYKVLPTGLKHGTVTVIINNKNYEITTYRIDGEYFNNRKPNSVEFIDNIKEDLKRRDFTINAMAYNDHVGLYDPFYGIKDLKSKKIKCVGNSGERFEEDALRILRGVRFATQLNFDIDNETASAMKLKRNLLSNISKERIRDELCKILLSKKPSIGLKILKDFKLLDFIILEYKYCCEEEFNYILSIIDNTPNNLIVRLAALLYGIEKFICKYELKNENVGKNILKRLKFNNKIIKLVSVLVKEDINESIIAKDKIIKKLINRVGKENIDNLFYLQIANRKASLYDDIGDILKLKEKVYKILNEKHPLTVKELDINGNDLIRVGYKKGKQIGKMLNYLLDLVLENPEINEKDILINLAKNKMR</sequence>
<accession>A0A1M5NYB0</accession>
<dbReference type="GO" id="GO:0000166">
    <property type="term" value="F:nucleotide binding"/>
    <property type="evidence" value="ECO:0007669"/>
    <property type="project" value="UniProtKB-KW"/>
</dbReference>
<feature type="domain" description="tRNA nucleotidyltransferase/poly(A) polymerase RNA and SrmB- binding" evidence="11">
    <location>
        <begin position="173"/>
        <end position="232"/>
    </location>
</feature>
<evidence type="ECO:0000259" key="11">
    <source>
        <dbReference type="Pfam" id="PF12627"/>
    </source>
</evidence>
<evidence type="ECO:0000256" key="9">
    <source>
        <dbReference type="RuleBase" id="RU003953"/>
    </source>
</evidence>
<organism evidence="13 14">
    <name type="scientific">Tepidibacter thalassicus DSM 15285</name>
    <dbReference type="NCBI Taxonomy" id="1123350"/>
    <lineage>
        <taxon>Bacteria</taxon>
        <taxon>Bacillati</taxon>
        <taxon>Bacillota</taxon>
        <taxon>Clostridia</taxon>
        <taxon>Peptostreptococcales</taxon>
        <taxon>Peptostreptococcaceae</taxon>
        <taxon>Tepidibacter</taxon>
    </lineage>
</organism>
<dbReference type="GO" id="GO:0000049">
    <property type="term" value="F:tRNA binding"/>
    <property type="evidence" value="ECO:0007669"/>
    <property type="project" value="TreeGrafter"/>
</dbReference>
<evidence type="ECO:0000256" key="4">
    <source>
        <dbReference type="ARBA" id="ARBA00022695"/>
    </source>
</evidence>
<proteinExistence type="inferred from homology"/>
<dbReference type="Pfam" id="PF12627">
    <property type="entry name" value="PolyA_pol_RNAbd"/>
    <property type="match status" value="1"/>
</dbReference>
<evidence type="ECO:0000256" key="1">
    <source>
        <dbReference type="ARBA" id="ARBA00001946"/>
    </source>
</evidence>
<dbReference type="InterPro" id="IPR032810">
    <property type="entry name" value="CCA-adding_enz_C"/>
</dbReference>
<dbReference type="CDD" id="cd05398">
    <property type="entry name" value="NT_ClassII-CCAase"/>
    <property type="match status" value="1"/>
</dbReference>
<keyword evidence="3" id="KW-0819">tRNA processing</keyword>
<dbReference type="Pfam" id="PF01743">
    <property type="entry name" value="PolyA_pol"/>
    <property type="match status" value="1"/>
</dbReference>
<evidence type="ECO:0000313" key="13">
    <source>
        <dbReference type="EMBL" id="SHG94492.1"/>
    </source>
</evidence>
<dbReference type="STRING" id="1123350.SAMN02744040_00287"/>
<evidence type="ECO:0000259" key="10">
    <source>
        <dbReference type="Pfam" id="PF01743"/>
    </source>
</evidence>
<comment type="cofactor">
    <cofactor evidence="1">
        <name>Mg(2+)</name>
        <dbReference type="ChEBI" id="CHEBI:18420"/>
    </cofactor>
</comment>
<dbReference type="GO" id="GO:0016779">
    <property type="term" value="F:nucleotidyltransferase activity"/>
    <property type="evidence" value="ECO:0007669"/>
    <property type="project" value="UniProtKB-KW"/>
</dbReference>
<keyword evidence="6" id="KW-0547">Nucleotide-binding</keyword>
<keyword evidence="4" id="KW-0548">Nucleotidyltransferase</keyword>
<reference evidence="14" key="1">
    <citation type="submission" date="2016-11" db="EMBL/GenBank/DDBJ databases">
        <authorList>
            <person name="Varghese N."/>
            <person name="Submissions S."/>
        </authorList>
    </citation>
    <scope>NUCLEOTIDE SEQUENCE [LARGE SCALE GENOMIC DNA]</scope>
    <source>
        <strain evidence="14">DSM 15285</strain>
    </source>
</reference>
<evidence type="ECO:0000256" key="2">
    <source>
        <dbReference type="ARBA" id="ARBA00022679"/>
    </source>
</evidence>
<dbReference type="AlphaFoldDB" id="A0A1M5NYB0"/>
<feature type="domain" description="CCA-adding enzyme C-terminal" evidence="12">
    <location>
        <begin position="268"/>
        <end position="416"/>
    </location>
</feature>
<evidence type="ECO:0000256" key="3">
    <source>
        <dbReference type="ARBA" id="ARBA00022694"/>
    </source>
</evidence>
<keyword evidence="14" id="KW-1185">Reference proteome</keyword>
<keyword evidence="2 9" id="KW-0808">Transferase</keyword>
<evidence type="ECO:0000256" key="8">
    <source>
        <dbReference type="ARBA" id="ARBA00022884"/>
    </source>
</evidence>
<keyword evidence="8 9" id="KW-0694">RNA-binding</keyword>
<dbReference type="RefSeq" id="WP_072723084.1">
    <property type="nucleotide sequence ID" value="NZ_FQXH01000005.1"/>
</dbReference>
<dbReference type="PANTHER" id="PTHR46173:SF1">
    <property type="entry name" value="CCA TRNA NUCLEOTIDYLTRANSFERASE 1, MITOCHONDRIAL"/>
    <property type="match status" value="1"/>
</dbReference>
<dbReference type="Gene3D" id="3.30.460.10">
    <property type="entry name" value="Beta Polymerase, domain 2"/>
    <property type="match status" value="1"/>
</dbReference>
<name>A0A1M5NYB0_9FIRM</name>
<keyword evidence="7" id="KW-0460">Magnesium</keyword>
<dbReference type="Proteomes" id="UP000242520">
    <property type="component" value="Unassembled WGS sequence"/>
</dbReference>
<dbReference type="SUPFAM" id="SSF81301">
    <property type="entry name" value="Nucleotidyltransferase"/>
    <property type="match status" value="1"/>
</dbReference>
<evidence type="ECO:0000259" key="12">
    <source>
        <dbReference type="Pfam" id="PF13735"/>
    </source>
</evidence>
<evidence type="ECO:0000256" key="5">
    <source>
        <dbReference type="ARBA" id="ARBA00022723"/>
    </source>
</evidence>
<dbReference type="InterPro" id="IPR043519">
    <property type="entry name" value="NT_sf"/>
</dbReference>
<dbReference type="NCBIfam" id="NF009814">
    <property type="entry name" value="PRK13299.1"/>
    <property type="match status" value="1"/>
</dbReference>
<dbReference type="InterPro" id="IPR050264">
    <property type="entry name" value="Bact_CCA-adding_enz_type3_sf"/>
</dbReference>
<dbReference type="OrthoDB" id="9805698at2"/>